<dbReference type="GO" id="GO:0035556">
    <property type="term" value="P:intracellular signal transduction"/>
    <property type="evidence" value="ECO:0007669"/>
    <property type="project" value="TreeGrafter"/>
</dbReference>
<accession>A0A0P7X0M2</accession>
<evidence type="ECO:0000256" key="4">
    <source>
        <dbReference type="ARBA" id="ARBA00022741"/>
    </source>
</evidence>
<dbReference type="EMBL" id="JARO02004855">
    <property type="protein sequence ID" value="KPP67798.1"/>
    <property type="molecule type" value="Genomic_DNA"/>
</dbReference>
<evidence type="ECO:0000259" key="9">
    <source>
        <dbReference type="PROSITE" id="PS50011"/>
    </source>
</evidence>
<comment type="caution">
    <text evidence="10">The sequence shown here is derived from an EMBL/GenBank/DDBJ whole genome shotgun (WGS) entry which is preliminary data.</text>
</comment>
<dbReference type="Pfam" id="PF00069">
    <property type="entry name" value="Pkinase"/>
    <property type="match status" value="1"/>
</dbReference>
<evidence type="ECO:0000313" key="10">
    <source>
        <dbReference type="EMBL" id="KPP67798.1"/>
    </source>
</evidence>
<dbReference type="AlphaFoldDB" id="A0A0P7X0M2"/>
<comment type="catalytic activity">
    <reaction evidence="8">
        <text>L-seryl-[protein] + ATP = O-phospho-L-seryl-[protein] + ADP + H(+)</text>
        <dbReference type="Rhea" id="RHEA:17989"/>
        <dbReference type="Rhea" id="RHEA-COMP:9863"/>
        <dbReference type="Rhea" id="RHEA-COMP:11604"/>
        <dbReference type="ChEBI" id="CHEBI:15378"/>
        <dbReference type="ChEBI" id="CHEBI:29999"/>
        <dbReference type="ChEBI" id="CHEBI:30616"/>
        <dbReference type="ChEBI" id="CHEBI:83421"/>
        <dbReference type="ChEBI" id="CHEBI:456216"/>
        <dbReference type="EC" id="2.7.11.1"/>
    </reaction>
</comment>
<dbReference type="PROSITE" id="PS50011">
    <property type="entry name" value="PROTEIN_KINASE_DOM"/>
    <property type="match status" value="1"/>
</dbReference>
<dbReference type="PANTHER" id="PTHR24346">
    <property type="entry name" value="MAP/MICROTUBULE AFFINITY-REGULATING KINASE"/>
    <property type="match status" value="1"/>
</dbReference>
<dbReference type="GO" id="GO:0000226">
    <property type="term" value="P:microtubule cytoskeleton organization"/>
    <property type="evidence" value="ECO:0007669"/>
    <property type="project" value="TreeGrafter"/>
</dbReference>
<evidence type="ECO:0000256" key="6">
    <source>
        <dbReference type="ARBA" id="ARBA00022840"/>
    </source>
</evidence>
<keyword evidence="5 10" id="KW-0418">Kinase</keyword>
<evidence type="ECO:0000256" key="8">
    <source>
        <dbReference type="ARBA" id="ARBA00048679"/>
    </source>
</evidence>
<dbReference type="GO" id="GO:0005737">
    <property type="term" value="C:cytoplasm"/>
    <property type="evidence" value="ECO:0007669"/>
    <property type="project" value="TreeGrafter"/>
</dbReference>
<keyword evidence="3" id="KW-0808">Transferase</keyword>
<sequence>RVASAAVTTPAQTHTQRAQTHRCCAEGAVGCRMLRSAPYGEVLKVRGRDLKGNRTHRGLRTRRDFGSRKVSVQATPMWEAGLKTEKAEQAPPTTVTMEDQQVKCSAFERVLHAMAHDERVVGDLVLGRRVAFYELRGEIGSGNFSHVKLGIHTLTKGESSCSEFERQETGVDTFHGSAFSAGQERSVQGAVVCVTVVNPPETFQGVALPILQLSHPNIVRLYEVLETLKRLYLVMEYAYGGELFSHISTRGRLSDLESRIVFGQIVSAVKHMHDRNIVHRDLKAENIFYTSSCCIKVGDFGLSVACDPDELLTTFCGSPPYAAPELFRDKGYVGRCVDAWALGVLLYFMVTASMPFKADNLSRLRRRILQGSFGLPPHVPVACQQLIRGLLRPVPADRLSAAQLMSSAWLRGITFPQPYAPCRPTPAHLADPAQELSAVEAEAKEALGHLGITETHLQNNLRADLRSPVTGAYRILLHRAQKRRCIEAVGDLALCPRDLPAHRPSAVCCIL</sequence>
<feature type="non-terminal residue" evidence="10">
    <location>
        <position position="1"/>
    </location>
</feature>
<protein>
    <recommendedName>
        <fullName evidence="1">non-specific serine/threonine protein kinase</fullName>
        <ecNumber evidence="1">2.7.11.1</ecNumber>
    </recommendedName>
</protein>
<dbReference type="PROSITE" id="PS00108">
    <property type="entry name" value="PROTEIN_KINASE_ST"/>
    <property type="match status" value="1"/>
</dbReference>
<keyword evidence="4" id="KW-0547">Nucleotide-binding</keyword>
<dbReference type="Proteomes" id="UP000034805">
    <property type="component" value="Unassembled WGS sequence"/>
</dbReference>
<evidence type="ECO:0000256" key="7">
    <source>
        <dbReference type="ARBA" id="ARBA00047899"/>
    </source>
</evidence>
<dbReference type="GO" id="GO:0050321">
    <property type="term" value="F:tau-protein kinase activity"/>
    <property type="evidence" value="ECO:0007669"/>
    <property type="project" value="TreeGrafter"/>
</dbReference>
<dbReference type="InterPro" id="IPR011009">
    <property type="entry name" value="Kinase-like_dom_sf"/>
</dbReference>
<evidence type="ECO:0000256" key="3">
    <source>
        <dbReference type="ARBA" id="ARBA00022679"/>
    </source>
</evidence>
<evidence type="ECO:0000256" key="5">
    <source>
        <dbReference type="ARBA" id="ARBA00022777"/>
    </source>
</evidence>
<keyword evidence="6" id="KW-0067">ATP-binding</keyword>
<gene>
    <name evidence="10" type="ORF">Z043_113571</name>
</gene>
<dbReference type="SMART" id="SM00220">
    <property type="entry name" value="S_TKc"/>
    <property type="match status" value="1"/>
</dbReference>
<comment type="catalytic activity">
    <reaction evidence="7">
        <text>L-threonyl-[protein] + ATP = O-phospho-L-threonyl-[protein] + ADP + H(+)</text>
        <dbReference type="Rhea" id="RHEA:46608"/>
        <dbReference type="Rhea" id="RHEA-COMP:11060"/>
        <dbReference type="Rhea" id="RHEA-COMP:11605"/>
        <dbReference type="ChEBI" id="CHEBI:15378"/>
        <dbReference type="ChEBI" id="CHEBI:30013"/>
        <dbReference type="ChEBI" id="CHEBI:30616"/>
        <dbReference type="ChEBI" id="CHEBI:61977"/>
        <dbReference type="ChEBI" id="CHEBI:456216"/>
        <dbReference type="EC" id="2.7.11.1"/>
    </reaction>
</comment>
<dbReference type="Gene3D" id="1.10.510.10">
    <property type="entry name" value="Transferase(Phosphotransferase) domain 1"/>
    <property type="match status" value="1"/>
</dbReference>
<dbReference type="InterPro" id="IPR000719">
    <property type="entry name" value="Prot_kinase_dom"/>
</dbReference>
<dbReference type="STRING" id="113540.ENSSFOP00015063708"/>
<name>A0A0P7X0M2_SCLFO</name>
<evidence type="ECO:0000256" key="2">
    <source>
        <dbReference type="ARBA" id="ARBA00022527"/>
    </source>
</evidence>
<feature type="domain" description="Protein kinase" evidence="9">
    <location>
        <begin position="133"/>
        <end position="410"/>
    </location>
</feature>
<proteinExistence type="predicted"/>
<dbReference type="EC" id="2.7.11.1" evidence="1"/>
<reference evidence="10 11" key="1">
    <citation type="submission" date="2015-08" db="EMBL/GenBank/DDBJ databases">
        <title>The genome of the Asian arowana (Scleropages formosus).</title>
        <authorList>
            <person name="Tan M.H."/>
            <person name="Gan H.M."/>
            <person name="Croft L.J."/>
            <person name="Austin C.M."/>
        </authorList>
    </citation>
    <scope>NUCLEOTIDE SEQUENCE [LARGE SCALE GENOMIC DNA]</scope>
    <source>
        <strain evidence="10">Aro1</strain>
    </source>
</reference>
<dbReference type="InterPro" id="IPR008271">
    <property type="entry name" value="Ser/Thr_kinase_AS"/>
</dbReference>
<dbReference type="GO" id="GO:0005524">
    <property type="term" value="F:ATP binding"/>
    <property type="evidence" value="ECO:0007669"/>
    <property type="project" value="UniProtKB-KW"/>
</dbReference>
<evidence type="ECO:0000313" key="11">
    <source>
        <dbReference type="Proteomes" id="UP000034805"/>
    </source>
</evidence>
<dbReference type="FunFam" id="1.10.510.10:FF:000571">
    <property type="entry name" value="Maternal embryonic leucine zipper kinase"/>
    <property type="match status" value="1"/>
</dbReference>
<dbReference type="SUPFAM" id="SSF56112">
    <property type="entry name" value="Protein kinase-like (PK-like)"/>
    <property type="match status" value="1"/>
</dbReference>
<dbReference type="PANTHER" id="PTHR24346:SF29">
    <property type="entry name" value="SERINE_THREONINE-PROTEIN KINASE NIM1-LIKE"/>
    <property type="match status" value="1"/>
</dbReference>
<evidence type="ECO:0000256" key="1">
    <source>
        <dbReference type="ARBA" id="ARBA00012513"/>
    </source>
</evidence>
<keyword evidence="2" id="KW-0723">Serine/threonine-protein kinase</keyword>
<organism evidence="10 11">
    <name type="scientific">Scleropages formosus</name>
    <name type="common">Asian bonytongue</name>
    <name type="synonym">Osteoglossum formosum</name>
    <dbReference type="NCBI Taxonomy" id="113540"/>
    <lineage>
        <taxon>Eukaryota</taxon>
        <taxon>Metazoa</taxon>
        <taxon>Chordata</taxon>
        <taxon>Craniata</taxon>
        <taxon>Vertebrata</taxon>
        <taxon>Euteleostomi</taxon>
        <taxon>Actinopterygii</taxon>
        <taxon>Neopterygii</taxon>
        <taxon>Teleostei</taxon>
        <taxon>Osteoglossocephala</taxon>
        <taxon>Osteoglossomorpha</taxon>
        <taxon>Osteoglossiformes</taxon>
        <taxon>Osteoglossidae</taxon>
        <taxon>Scleropages</taxon>
    </lineage>
</organism>